<keyword evidence="11" id="KW-1185">Reference proteome</keyword>
<keyword evidence="6" id="KW-0539">Nucleus</keyword>
<feature type="region of interest" description="Disordered" evidence="8">
    <location>
        <begin position="214"/>
        <end position="263"/>
    </location>
</feature>
<dbReference type="InterPro" id="IPR013087">
    <property type="entry name" value="Znf_C2H2_type"/>
</dbReference>
<dbReference type="SUPFAM" id="SSF57667">
    <property type="entry name" value="beta-beta-alpha zinc fingers"/>
    <property type="match status" value="1"/>
</dbReference>
<dbReference type="Pfam" id="PF13912">
    <property type="entry name" value="zf-C2H2_6"/>
    <property type="match status" value="1"/>
</dbReference>
<dbReference type="VEuPathDB" id="VectorBase:HLOH_057214"/>
<dbReference type="InterPro" id="IPR050888">
    <property type="entry name" value="ZnF_C2H2-type_TF"/>
</dbReference>
<protein>
    <recommendedName>
        <fullName evidence="9">C2H2-type domain-containing protein</fullName>
    </recommendedName>
</protein>
<dbReference type="PROSITE" id="PS50157">
    <property type="entry name" value="ZINC_FINGER_C2H2_2"/>
    <property type="match status" value="4"/>
</dbReference>
<keyword evidence="4 7" id="KW-0863">Zinc-finger</keyword>
<evidence type="ECO:0000313" key="11">
    <source>
        <dbReference type="Proteomes" id="UP000821853"/>
    </source>
</evidence>
<feature type="domain" description="C2H2-type" evidence="9">
    <location>
        <begin position="407"/>
        <end position="435"/>
    </location>
</feature>
<keyword evidence="5" id="KW-0862">Zinc</keyword>
<gene>
    <name evidence="10" type="ORF">HPB48_006053</name>
</gene>
<organism evidence="10 11">
    <name type="scientific">Haemaphysalis longicornis</name>
    <name type="common">Bush tick</name>
    <dbReference type="NCBI Taxonomy" id="44386"/>
    <lineage>
        <taxon>Eukaryota</taxon>
        <taxon>Metazoa</taxon>
        <taxon>Ecdysozoa</taxon>
        <taxon>Arthropoda</taxon>
        <taxon>Chelicerata</taxon>
        <taxon>Arachnida</taxon>
        <taxon>Acari</taxon>
        <taxon>Parasitiformes</taxon>
        <taxon>Ixodida</taxon>
        <taxon>Ixodoidea</taxon>
        <taxon>Ixodidae</taxon>
        <taxon>Haemaphysalinae</taxon>
        <taxon>Haemaphysalis</taxon>
    </lineage>
</organism>
<evidence type="ECO:0000313" key="10">
    <source>
        <dbReference type="EMBL" id="KAH9364570.1"/>
    </source>
</evidence>
<dbReference type="Proteomes" id="UP000821853">
    <property type="component" value="Chromosome 10"/>
</dbReference>
<keyword evidence="3" id="KW-0677">Repeat</keyword>
<evidence type="ECO:0000256" key="3">
    <source>
        <dbReference type="ARBA" id="ARBA00022737"/>
    </source>
</evidence>
<dbReference type="AlphaFoldDB" id="A0A9J6FN25"/>
<comment type="subcellular location">
    <subcellularLocation>
        <location evidence="1">Nucleus</location>
    </subcellularLocation>
</comment>
<evidence type="ECO:0000256" key="4">
    <source>
        <dbReference type="ARBA" id="ARBA00022771"/>
    </source>
</evidence>
<sequence length="590" mass="63482">MRCFRNGCVRHLGTGAEIAGLRDHRSRTLPRVTDVAVSSFGALPVLLDDGEVITIKDEPLEVSEWSGTVLDSSVEITDGEWLSLSNFSLMEPPDTTTDATDTTDATVVRVDEEGGGAPVVVFPPRFVAATAGLAHLPPEQPARAAMECPVCGSRFQMRCHMVVHMRAAHPSAAATLQLPFSRRDKKMKQLRLSSQLSNSAILRRRRRMVRQAAATLPGLSGSPKKPDQKPAAKPQPKLHPKGLARFQPHGSLGLPPKSENPVRPLSKFKCTKCSFSTNYKVNLVVHRQQAHRRTFRCPQCSYAARDTAQLLQHSRLHAKRCVPPPLCAPFPGSCRARRVQSQCSSASGAARCSAPGGALVNHENAHRRAGEPLPGIVKDAPAAESSPAGAAAPAPVVASERPQWRVHECGQCDAVFKYQGSLVRHRLINHPKGKGKVPARKSIATAPTAAPKGEDGGGVFTCECGAQFVQQISLTRHKAAHTRHGTWPAKKESEAPKKVLSAAYALPTASSSSAGDRPSTSKPNGEPCDCDMLSCEACMARLLEDADNLNGGDIEFGSSSLPYVCHICPAEFSTSEELSDHIKEHMEVFP</sequence>
<accession>A0A9J6FN25</accession>
<dbReference type="PANTHER" id="PTHR24406">
    <property type="entry name" value="TRANSCRIPTIONAL REPRESSOR CTCFL-RELATED"/>
    <property type="match status" value="1"/>
</dbReference>
<comment type="caution">
    <text evidence="10">The sequence shown here is derived from an EMBL/GenBank/DDBJ whole genome shotgun (WGS) entry which is preliminary data.</text>
</comment>
<evidence type="ECO:0000256" key="5">
    <source>
        <dbReference type="ARBA" id="ARBA00022833"/>
    </source>
</evidence>
<feature type="region of interest" description="Disordered" evidence="8">
    <location>
        <begin position="507"/>
        <end position="526"/>
    </location>
</feature>
<dbReference type="Gene3D" id="3.30.160.60">
    <property type="entry name" value="Classic Zinc Finger"/>
    <property type="match status" value="2"/>
</dbReference>
<evidence type="ECO:0000256" key="1">
    <source>
        <dbReference type="ARBA" id="ARBA00004123"/>
    </source>
</evidence>
<evidence type="ECO:0000256" key="6">
    <source>
        <dbReference type="ARBA" id="ARBA00023242"/>
    </source>
</evidence>
<dbReference type="Pfam" id="PF13894">
    <property type="entry name" value="zf-C2H2_4"/>
    <property type="match status" value="1"/>
</dbReference>
<dbReference type="GO" id="GO:0005634">
    <property type="term" value="C:nucleus"/>
    <property type="evidence" value="ECO:0007669"/>
    <property type="project" value="UniProtKB-SubCell"/>
</dbReference>
<dbReference type="PROSITE" id="PS00028">
    <property type="entry name" value="ZINC_FINGER_C2H2_1"/>
    <property type="match status" value="3"/>
</dbReference>
<dbReference type="InterPro" id="IPR036236">
    <property type="entry name" value="Znf_C2H2_sf"/>
</dbReference>
<feature type="domain" description="C2H2-type" evidence="9">
    <location>
        <begin position="146"/>
        <end position="174"/>
    </location>
</feature>
<dbReference type="GO" id="GO:0008270">
    <property type="term" value="F:zinc ion binding"/>
    <property type="evidence" value="ECO:0007669"/>
    <property type="project" value="UniProtKB-KW"/>
</dbReference>
<evidence type="ECO:0000256" key="2">
    <source>
        <dbReference type="ARBA" id="ARBA00022723"/>
    </source>
</evidence>
<dbReference type="EMBL" id="JABSTR010000002">
    <property type="protein sequence ID" value="KAH9364570.1"/>
    <property type="molecule type" value="Genomic_DNA"/>
</dbReference>
<evidence type="ECO:0000256" key="7">
    <source>
        <dbReference type="PROSITE-ProRule" id="PRU00042"/>
    </source>
</evidence>
<evidence type="ECO:0000256" key="8">
    <source>
        <dbReference type="SAM" id="MobiDB-lite"/>
    </source>
</evidence>
<reference evidence="10 11" key="1">
    <citation type="journal article" date="2020" name="Cell">
        <title>Large-Scale Comparative Analyses of Tick Genomes Elucidate Their Genetic Diversity and Vector Capacities.</title>
        <authorList>
            <consortium name="Tick Genome and Microbiome Consortium (TIGMIC)"/>
            <person name="Jia N."/>
            <person name="Wang J."/>
            <person name="Shi W."/>
            <person name="Du L."/>
            <person name="Sun Y."/>
            <person name="Zhan W."/>
            <person name="Jiang J.F."/>
            <person name="Wang Q."/>
            <person name="Zhang B."/>
            <person name="Ji P."/>
            <person name="Bell-Sakyi L."/>
            <person name="Cui X.M."/>
            <person name="Yuan T.T."/>
            <person name="Jiang B.G."/>
            <person name="Yang W.F."/>
            <person name="Lam T.T."/>
            <person name="Chang Q.C."/>
            <person name="Ding S.J."/>
            <person name="Wang X.J."/>
            <person name="Zhu J.G."/>
            <person name="Ruan X.D."/>
            <person name="Zhao L."/>
            <person name="Wei J.T."/>
            <person name="Ye R.Z."/>
            <person name="Que T.C."/>
            <person name="Du C.H."/>
            <person name="Zhou Y.H."/>
            <person name="Cheng J.X."/>
            <person name="Dai P.F."/>
            <person name="Guo W.B."/>
            <person name="Han X.H."/>
            <person name="Huang E.J."/>
            <person name="Li L.F."/>
            <person name="Wei W."/>
            <person name="Gao Y.C."/>
            <person name="Liu J.Z."/>
            <person name="Shao H.Z."/>
            <person name="Wang X."/>
            <person name="Wang C.C."/>
            <person name="Yang T.C."/>
            <person name="Huo Q.B."/>
            <person name="Li W."/>
            <person name="Chen H.Y."/>
            <person name="Chen S.E."/>
            <person name="Zhou L.G."/>
            <person name="Ni X.B."/>
            <person name="Tian J.H."/>
            <person name="Sheng Y."/>
            <person name="Liu T."/>
            <person name="Pan Y.S."/>
            <person name="Xia L.Y."/>
            <person name="Li J."/>
            <person name="Zhao F."/>
            <person name="Cao W.C."/>
        </authorList>
    </citation>
    <scope>NUCLEOTIDE SEQUENCE [LARGE SCALE GENOMIC DNA]</scope>
    <source>
        <strain evidence="10">HaeL-2018</strain>
    </source>
</reference>
<proteinExistence type="predicted"/>
<keyword evidence="2" id="KW-0479">Metal-binding</keyword>
<evidence type="ECO:0000259" key="9">
    <source>
        <dbReference type="PROSITE" id="PS50157"/>
    </source>
</evidence>
<dbReference type="OrthoDB" id="3009472at2759"/>
<feature type="domain" description="C2H2-type" evidence="9">
    <location>
        <begin position="295"/>
        <end position="318"/>
    </location>
</feature>
<feature type="domain" description="C2H2-type" evidence="9">
    <location>
        <begin position="563"/>
        <end position="590"/>
    </location>
</feature>
<feature type="compositionally biased region" description="Polar residues" evidence="8">
    <location>
        <begin position="508"/>
        <end position="523"/>
    </location>
</feature>
<name>A0A9J6FN25_HAELO</name>
<dbReference type="SMART" id="SM00355">
    <property type="entry name" value="ZnF_C2H2"/>
    <property type="match status" value="6"/>
</dbReference>